<protein>
    <recommendedName>
        <fullName evidence="6">Protein FAR1-RELATED SEQUENCE</fullName>
    </recommendedName>
</protein>
<evidence type="ECO:0000313" key="9">
    <source>
        <dbReference type="EMBL" id="KAK3225513.1"/>
    </source>
</evidence>
<dbReference type="AlphaFoldDB" id="A0AAE0AX57"/>
<keyword evidence="2 6" id="KW-0479">Metal-binding</keyword>
<gene>
    <name evidence="9" type="ORF">Dsin_005375</name>
</gene>
<dbReference type="Proteomes" id="UP001281410">
    <property type="component" value="Unassembled WGS sequence"/>
</dbReference>
<evidence type="ECO:0000313" key="10">
    <source>
        <dbReference type="Proteomes" id="UP001281410"/>
    </source>
</evidence>
<dbReference type="GO" id="GO:0006355">
    <property type="term" value="P:regulation of DNA-templated transcription"/>
    <property type="evidence" value="ECO:0007669"/>
    <property type="project" value="UniProtKB-UniRule"/>
</dbReference>
<name>A0AAE0AX57_9ROSI</name>
<evidence type="ECO:0000259" key="8">
    <source>
        <dbReference type="PROSITE" id="PS50966"/>
    </source>
</evidence>
<dbReference type="PANTHER" id="PTHR31669">
    <property type="entry name" value="PROTEIN FAR1-RELATED SEQUENCE 10-RELATED"/>
    <property type="match status" value="1"/>
</dbReference>
<keyword evidence="10" id="KW-1185">Reference proteome</keyword>
<evidence type="ECO:0000256" key="5">
    <source>
        <dbReference type="PROSITE-ProRule" id="PRU00325"/>
    </source>
</evidence>
<dbReference type="InterPro" id="IPR006564">
    <property type="entry name" value="Znf_PMZ"/>
</dbReference>
<dbReference type="GO" id="GO:0005634">
    <property type="term" value="C:nucleus"/>
    <property type="evidence" value="ECO:0007669"/>
    <property type="project" value="UniProtKB-SubCell"/>
</dbReference>
<comment type="caution">
    <text evidence="9">The sequence shown here is derived from an EMBL/GenBank/DDBJ whole genome shotgun (WGS) entry which is preliminary data.</text>
</comment>
<comment type="subcellular location">
    <subcellularLocation>
        <location evidence="6">Nucleus</location>
    </subcellularLocation>
</comment>
<accession>A0AAE0AX57</accession>
<feature type="region of interest" description="Disordered" evidence="7">
    <location>
        <begin position="375"/>
        <end position="420"/>
    </location>
</feature>
<sequence length="420" mass="48390">MEGKKPKSVITDGDKAMRKAQKKVMSESVHRLCCWHLERNAQSNIQDINFTDQFKHFLLNDMSIEKFDSSWLNFIETFNSTQRCENMNSYLHRFLSYKFKIYEFIHQIDRALARIRNIEAQNAFDSKNGQPVLSTHLHLYEQHATKVFSRYIFLMVRDEIKAEASLVMTECVQETERHLYQLTKFCNMHLTWSVIFYPTSKYIKCSCKLYENVGIPCRHSFFVMKVEHLGEIPSSLIMHRWTKDVKCGFDLNGNNLEINDKVSETVRHGALGVLCNKICYFASKTDIAYREARPKLESLAIRMEELFLNEKTTTSVNETSICNLDIIKDPVVVVTKGDGNHKSKKKRQRQCGKCKEVGHTIKTCRLAKTNYLSGASSNSVHPPNTSGDGFGESHDMNETTLNINDKRGLEATNETSSSNY</sequence>
<evidence type="ECO:0000256" key="1">
    <source>
        <dbReference type="ARBA" id="ARBA00005889"/>
    </source>
</evidence>
<feature type="compositionally biased region" description="Polar residues" evidence="7">
    <location>
        <begin position="375"/>
        <end position="387"/>
    </location>
</feature>
<evidence type="ECO:0000256" key="6">
    <source>
        <dbReference type="RuleBase" id="RU367018"/>
    </source>
</evidence>
<dbReference type="SMART" id="SM00575">
    <property type="entry name" value="ZnF_PMZ"/>
    <property type="match status" value="1"/>
</dbReference>
<evidence type="ECO:0000256" key="4">
    <source>
        <dbReference type="ARBA" id="ARBA00022833"/>
    </source>
</evidence>
<feature type="domain" description="SWIM-type" evidence="8">
    <location>
        <begin position="192"/>
        <end position="228"/>
    </location>
</feature>
<dbReference type="InterPro" id="IPR031052">
    <property type="entry name" value="FHY3/FAR1"/>
</dbReference>
<dbReference type="InterPro" id="IPR018289">
    <property type="entry name" value="MULE_transposase_dom"/>
</dbReference>
<organism evidence="9 10">
    <name type="scientific">Dipteronia sinensis</name>
    <dbReference type="NCBI Taxonomy" id="43782"/>
    <lineage>
        <taxon>Eukaryota</taxon>
        <taxon>Viridiplantae</taxon>
        <taxon>Streptophyta</taxon>
        <taxon>Embryophyta</taxon>
        <taxon>Tracheophyta</taxon>
        <taxon>Spermatophyta</taxon>
        <taxon>Magnoliopsida</taxon>
        <taxon>eudicotyledons</taxon>
        <taxon>Gunneridae</taxon>
        <taxon>Pentapetalae</taxon>
        <taxon>rosids</taxon>
        <taxon>malvids</taxon>
        <taxon>Sapindales</taxon>
        <taxon>Sapindaceae</taxon>
        <taxon>Hippocastanoideae</taxon>
        <taxon>Acereae</taxon>
        <taxon>Dipteronia</taxon>
    </lineage>
</organism>
<keyword evidence="4 6" id="KW-0862">Zinc</keyword>
<evidence type="ECO:0000256" key="7">
    <source>
        <dbReference type="SAM" id="MobiDB-lite"/>
    </source>
</evidence>
<dbReference type="Pfam" id="PF10551">
    <property type="entry name" value="MULE"/>
    <property type="match status" value="1"/>
</dbReference>
<comment type="function">
    <text evidence="6">Putative transcription activator involved in regulating light control of development.</text>
</comment>
<dbReference type="PROSITE" id="PS50966">
    <property type="entry name" value="ZF_SWIM"/>
    <property type="match status" value="1"/>
</dbReference>
<dbReference type="PANTHER" id="PTHR31669:SF251">
    <property type="entry name" value="PROTEIN FAR1-RELATED SEQUENCE"/>
    <property type="match status" value="1"/>
</dbReference>
<proteinExistence type="inferred from homology"/>
<comment type="similarity">
    <text evidence="1 6">Belongs to the FHY3/FAR1 family.</text>
</comment>
<dbReference type="GO" id="GO:0008270">
    <property type="term" value="F:zinc ion binding"/>
    <property type="evidence" value="ECO:0007669"/>
    <property type="project" value="UniProtKB-UniRule"/>
</dbReference>
<dbReference type="InterPro" id="IPR007527">
    <property type="entry name" value="Znf_SWIM"/>
</dbReference>
<keyword evidence="6" id="KW-0539">Nucleus</keyword>
<evidence type="ECO:0000256" key="2">
    <source>
        <dbReference type="ARBA" id="ARBA00022723"/>
    </source>
</evidence>
<evidence type="ECO:0000256" key="3">
    <source>
        <dbReference type="ARBA" id="ARBA00022771"/>
    </source>
</evidence>
<reference evidence="9" key="1">
    <citation type="journal article" date="2023" name="Plant J.">
        <title>Genome sequences and population genomics provide insights into the demographic history, inbreeding, and mutation load of two 'living fossil' tree species of Dipteronia.</title>
        <authorList>
            <person name="Feng Y."/>
            <person name="Comes H.P."/>
            <person name="Chen J."/>
            <person name="Zhu S."/>
            <person name="Lu R."/>
            <person name="Zhang X."/>
            <person name="Li P."/>
            <person name="Qiu J."/>
            <person name="Olsen K.M."/>
            <person name="Qiu Y."/>
        </authorList>
    </citation>
    <scope>NUCLEOTIDE SEQUENCE</scope>
    <source>
        <strain evidence="9">NBL</strain>
    </source>
</reference>
<dbReference type="EMBL" id="JANJYJ010000002">
    <property type="protein sequence ID" value="KAK3225513.1"/>
    <property type="molecule type" value="Genomic_DNA"/>
</dbReference>
<keyword evidence="3 5" id="KW-0863">Zinc-finger</keyword>